<dbReference type="Pfam" id="PF17191">
    <property type="entry name" value="RecG_wedge"/>
    <property type="match status" value="1"/>
</dbReference>
<dbReference type="GO" id="GO:0005524">
    <property type="term" value="F:ATP binding"/>
    <property type="evidence" value="ECO:0007669"/>
    <property type="project" value="UniProtKB-KW"/>
</dbReference>
<name>A0A329MJX9_9BACL</name>
<dbReference type="RefSeq" id="WP_113032389.1">
    <property type="nucleotide sequence ID" value="NZ_QMFB01000010.1"/>
</dbReference>
<protein>
    <recommendedName>
        <fullName evidence="2 15">ATP-dependent DNA helicase RecG</fullName>
        <ecNumber evidence="13 15">5.6.2.4</ecNumber>
    </recommendedName>
</protein>
<dbReference type="CDD" id="cd04488">
    <property type="entry name" value="RecG_wedge_OBF"/>
    <property type="match status" value="1"/>
</dbReference>
<dbReference type="Pfam" id="PF19833">
    <property type="entry name" value="RecG_dom3_C"/>
    <property type="match status" value="1"/>
</dbReference>
<dbReference type="InterPro" id="IPR047112">
    <property type="entry name" value="RecG/Mfd"/>
</dbReference>
<dbReference type="InterPro" id="IPR004609">
    <property type="entry name" value="ATP-dep_DNA_helicase_RecG"/>
</dbReference>
<comment type="similarity">
    <text evidence="1 15">Belongs to the helicase family. RecG subfamily.</text>
</comment>
<evidence type="ECO:0000259" key="16">
    <source>
        <dbReference type="PROSITE" id="PS51192"/>
    </source>
</evidence>
<dbReference type="EC" id="5.6.2.4" evidence="13 15"/>
<evidence type="ECO:0000256" key="15">
    <source>
        <dbReference type="RuleBase" id="RU363016"/>
    </source>
</evidence>
<dbReference type="NCBIfam" id="NF008165">
    <property type="entry name" value="PRK10917.1-3"/>
    <property type="match status" value="1"/>
</dbReference>
<dbReference type="SMART" id="SM00490">
    <property type="entry name" value="HELICc"/>
    <property type="match status" value="1"/>
</dbReference>
<dbReference type="InterPro" id="IPR011545">
    <property type="entry name" value="DEAD/DEAH_box_helicase_dom"/>
</dbReference>
<keyword evidence="11" id="KW-0413">Isomerase</keyword>
<dbReference type="PROSITE" id="PS51192">
    <property type="entry name" value="HELICASE_ATP_BIND_1"/>
    <property type="match status" value="1"/>
</dbReference>
<dbReference type="CDD" id="cd17992">
    <property type="entry name" value="DEXHc_RecG"/>
    <property type="match status" value="1"/>
</dbReference>
<keyword evidence="6 15" id="KW-0347">Helicase</keyword>
<dbReference type="InterPro" id="IPR033454">
    <property type="entry name" value="RecG_wedge"/>
</dbReference>
<organism evidence="18 19">
    <name type="scientific">Paenibacillus contaminans</name>
    <dbReference type="NCBI Taxonomy" id="450362"/>
    <lineage>
        <taxon>Bacteria</taxon>
        <taxon>Bacillati</taxon>
        <taxon>Bacillota</taxon>
        <taxon>Bacilli</taxon>
        <taxon>Bacillales</taxon>
        <taxon>Paenibacillaceae</taxon>
        <taxon>Paenibacillus</taxon>
    </lineage>
</organism>
<evidence type="ECO:0000256" key="3">
    <source>
        <dbReference type="ARBA" id="ARBA00022741"/>
    </source>
</evidence>
<dbReference type="InterPro" id="IPR045562">
    <property type="entry name" value="RecG_dom3_C"/>
</dbReference>
<dbReference type="InterPro" id="IPR027417">
    <property type="entry name" value="P-loop_NTPase"/>
</dbReference>
<keyword evidence="4 15" id="KW-0227">DNA damage</keyword>
<evidence type="ECO:0000256" key="2">
    <source>
        <dbReference type="ARBA" id="ARBA00017846"/>
    </source>
</evidence>
<evidence type="ECO:0000256" key="5">
    <source>
        <dbReference type="ARBA" id="ARBA00022801"/>
    </source>
</evidence>
<dbReference type="Gene3D" id="3.40.50.300">
    <property type="entry name" value="P-loop containing nucleotide triphosphate hydrolases"/>
    <property type="match status" value="2"/>
</dbReference>
<evidence type="ECO:0000313" key="19">
    <source>
        <dbReference type="Proteomes" id="UP000250369"/>
    </source>
</evidence>
<dbReference type="GO" id="GO:0043138">
    <property type="term" value="F:3'-5' DNA helicase activity"/>
    <property type="evidence" value="ECO:0007669"/>
    <property type="project" value="UniProtKB-EC"/>
</dbReference>
<keyword evidence="9 15" id="KW-0233">DNA recombination</keyword>
<evidence type="ECO:0000259" key="17">
    <source>
        <dbReference type="PROSITE" id="PS51194"/>
    </source>
</evidence>
<dbReference type="GO" id="GO:0006310">
    <property type="term" value="P:DNA recombination"/>
    <property type="evidence" value="ECO:0007669"/>
    <property type="project" value="UniProtKB-UniRule"/>
</dbReference>
<evidence type="ECO:0000313" key="18">
    <source>
        <dbReference type="EMBL" id="RAV19962.1"/>
    </source>
</evidence>
<feature type="domain" description="Helicase C-terminal" evidence="17">
    <location>
        <begin position="453"/>
        <end position="612"/>
    </location>
</feature>
<proteinExistence type="inferred from homology"/>
<dbReference type="Pfam" id="PF00271">
    <property type="entry name" value="Helicase_C"/>
    <property type="match status" value="1"/>
</dbReference>
<dbReference type="NCBIfam" id="TIGR00643">
    <property type="entry name" value="recG"/>
    <property type="match status" value="1"/>
</dbReference>
<evidence type="ECO:0000256" key="13">
    <source>
        <dbReference type="ARBA" id="ARBA00034808"/>
    </source>
</evidence>
<dbReference type="EMBL" id="QMFB01000010">
    <property type="protein sequence ID" value="RAV19962.1"/>
    <property type="molecule type" value="Genomic_DNA"/>
</dbReference>
<keyword evidence="7 15" id="KW-0067">ATP-binding</keyword>
<keyword evidence="19" id="KW-1185">Reference proteome</keyword>
<evidence type="ECO:0000256" key="9">
    <source>
        <dbReference type="ARBA" id="ARBA00023172"/>
    </source>
</evidence>
<keyword evidence="8" id="KW-0238">DNA-binding</keyword>
<sequence>MIDLHEVSVRQVRGIGAQKAEELGSLGIRSASDLLEYFPFRYEDYHVRDLTEAKEGEKITIQGTIYSEPVMQRFGRGKARLSCKVVSDKFFITAVWFNRPYMKEQLKPGLEIVLTGKWEGKRQQMTVSTSEFVGKENSRVGTLQPIYSVAGEVTQYGLRRMIAQALAQYGEMIQEVLPHELMAKYDLMPRKRAVALIHNPADVSEGNKARRRMVYEELFLFQIKLQAYRAMNKSRADGIAHTVDSEAVRGFVRALPFQLTDSQKKVVAEILEDLRKPFCMNRLLQGDVGAGKTVVAAISLYAVVKAGSQGALMVPTEILAEQHKRSLERLFEPYGIQVGLLTGSLTERKRRELLASLQMGLIDILVGTHALIQEDVFFRKLGLVVTDEQHRFGVNQRSILRRKGMTPDVLTMTATPIPRTLAITAFGDMDVSTLRELPKGRKPIKTYAVKHDMLERVLGFIDREAKAGRQAYVICPLIEESEKLDVQNAIDVHAQLTHHFPSLRVGLLHGRMSAAEKEEIMTAFGANELQVLVSTTVIEVGVDVPNATLMVVYDADRFGLSQLHQLRGRVGRGEHQSFCVLLADPKTEVGKERMRAMVETNDGFEIARRDLELRGPGDFFGTKQSGVPEFRVADMMADFETLELARDDAAELVARSEFWTSIEYLPLRQYLQREQVLTGELLD</sequence>
<dbReference type="Gene3D" id="2.40.50.140">
    <property type="entry name" value="Nucleic acid-binding proteins"/>
    <property type="match status" value="1"/>
</dbReference>
<dbReference type="InterPro" id="IPR014001">
    <property type="entry name" value="Helicase_ATP-bd"/>
</dbReference>
<dbReference type="SMART" id="SM00487">
    <property type="entry name" value="DEXDc"/>
    <property type="match status" value="1"/>
</dbReference>
<comment type="catalytic activity">
    <reaction evidence="14 15">
        <text>ATP + H2O = ADP + phosphate + H(+)</text>
        <dbReference type="Rhea" id="RHEA:13065"/>
        <dbReference type="ChEBI" id="CHEBI:15377"/>
        <dbReference type="ChEBI" id="CHEBI:15378"/>
        <dbReference type="ChEBI" id="CHEBI:30616"/>
        <dbReference type="ChEBI" id="CHEBI:43474"/>
        <dbReference type="ChEBI" id="CHEBI:456216"/>
        <dbReference type="EC" id="5.6.2.4"/>
    </reaction>
</comment>
<dbReference type="InterPro" id="IPR012340">
    <property type="entry name" value="NA-bd_OB-fold"/>
</dbReference>
<evidence type="ECO:0000256" key="8">
    <source>
        <dbReference type="ARBA" id="ARBA00023125"/>
    </source>
</evidence>
<gene>
    <name evidence="18" type="ORF">DQG23_18755</name>
</gene>
<dbReference type="GO" id="GO:0016887">
    <property type="term" value="F:ATP hydrolysis activity"/>
    <property type="evidence" value="ECO:0007669"/>
    <property type="project" value="RHEA"/>
</dbReference>
<evidence type="ECO:0000256" key="12">
    <source>
        <dbReference type="ARBA" id="ARBA00034617"/>
    </source>
</evidence>
<keyword evidence="3 15" id="KW-0547">Nucleotide-binding</keyword>
<keyword evidence="5 15" id="KW-0378">Hydrolase</keyword>
<dbReference type="GO" id="GO:0006281">
    <property type="term" value="P:DNA repair"/>
    <property type="evidence" value="ECO:0007669"/>
    <property type="project" value="UniProtKB-UniRule"/>
</dbReference>
<evidence type="ECO:0000256" key="1">
    <source>
        <dbReference type="ARBA" id="ARBA00007504"/>
    </source>
</evidence>
<dbReference type="PANTHER" id="PTHR47964:SF1">
    <property type="entry name" value="ATP-DEPENDENT DNA HELICASE HOMOLOG RECG, CHLOROPLASTIC"/>
    <property type="match status" value="1"/>
</dbReference>
<accession>A0A329MJX9</accession>
<dbReference type="SUPFAM" id="SSF52540">
    <property type="entry name" value="P-loop containing nucleoside triphosphate hydrolases"/>
    <property type="match status" value="1"/>
</dbReference>
<dbReference type="PROSITE" id="PS51194">
    <property type="entry name" value="HELICASE_CTER"/>
    <property type="match status" value="1"/>
</dbReference>
<dbReference type="Pfam" id="PF00270">
    <property type="entry name" value="DEAD"/>
    <property type="match status" value="1"/>
</dbReference>
<dbReference type="AlphaFoldDB" id="A0A329MJX9"/>
<dbReference type="CDD" id="cd18811">
    <property type="entry name" value="SF2_C_RecG"/>
    <property type="match status" value="1"/>
</dbReference>
<keyword evidence="10 15" id="KW-0234">DNA repair</keyword>
<comment type="caution">
    <text evidence="18">The sequence shown here is derived from an EMBL/GenBank/DDBJ whole genome shotgun (WGS) entry which is preliminary data.</text>
</comment>
<evidence type="ECO:0000256" key="7">
    <source>
        <dbReference type="ARBA" id="ARBA00022840"/>
    </source>
</evidence>
<comment type="function">
    <text evidence="15">Plays a critical role in recombination and DNA repair. Helps process Holliday junction intermediates to mature products by catalyzing branch migration. Has replication fork regression activity, unwinds stalled or blocked replication forks to make a HJ that can be resolved. Has a DNA unwinding activity characteristic of a DNA helicase with 3'-5' polarity.</text>
</comment>
<dbReference type="InterPro" id="IPR001650">
    <property type="entry name" value="Helicase_C-like"/>
</dbReference>
<evidence type="ECO:0000256" key="11">
    <source>
        <dbReference type="ARBA" id="ARBA00023235"/>
    </source>
</evidence>
<evidence type="ECO:0000256" key="6">
    <source>
        <dbReference type="ARBA" id="ARBA00022806"/>
    </source>
</evidence>
<dbReference type="GO" id="GO:0003677">
    <property type="term" value="F:DNA binding"/>
    <property type="evidence" value="ECO:0007669"/>
    <property type="project" value="UniProtKB-KW"/>
</dbReference>
<dbReference type="NCBIfam" id="NF008168">
    <property type="entry name" value="PRK10917.2-2"/>
    <property type="match status" value="1"/>
</dbReference>
<dbReference type="SUPFAM" id="SSF50249">
    <property type="entry name" value="Nucleic acid-binding proteins"/>
    <property type="match status" value="1"/>
</dbReference>
<dbReference type="Proteomes" id="UP000250369">
    <property type="component" value="Unassembled WGS sequence"/>
</dbReference>
<feature type="domain" description="Helicase ATP-binding" evidence="16">
    <location>
        <begin position="273"/>
        <end position="434"/>
    </location>
</feature>
<evidence type="ECO:0000256" key="10">
    <source>
        <dbReference type="ARBA" id="ARBA00023204"/>
    </source>
</evidence>
<dbReference type="PANTHER" id="PTHR47964">
    <property type="entry name" value="ATP-DEPENDENT DNA HELICASE HOMOLOG RECG, CHLOROPLASTIC"/>
    <property type="match status" value="1"/>
</dbReference>
<reference evidence="18 19" key="1">
    <citation type="journal article" date="2009" name="Int. J. Syst. Evol. Microbiol.">
        <title>Paenibacillus contaminans sp. nov., isolated from a contaminated laboratory plate.</title>
        <authorList>
            <person name="Chou J.H."/>
            <person name="Lee J.H."/>
            <person name="Lin M.C."/>
            <person name="Chang P.S."/>
            <person name="Arun A.B."/>
            <person name="Young C.C."/>
            <person name="Chen W.M."/>
        </authorList>
    </citation>
    <scope>NUCLEOTIDE SEQUENCE [LARGE SCALE GENOMIC DNA]</scope>
    <source>
        <strain evidence="18 19">CKOBP-6</strain>
    </source>
</reference>
<evidence type="ECO:0000256" key="14">
    <source>
        <dbReference type="ARBA" id="ARBA00048988"/>
    </source>
</evidence>
<dbReference type="OrthoDB" id="9804325at2"/>
<comment type="catalytic activity">
    <reaction evidence="12 15">
        <text>Couples ATP hydrolysis with the unwinding of duplex DNA by translocating in the 3'-5' direction.</text>
        <dbReference type="EC" id="5.6.2.4"/>
    </reaction>
</comment>
<evidence type="ECO:0000256" key="4">
    <source>
        <dbReference type="ARBA" id="ARBA00022763"/>
    </source>
</evidence>